<feature type="transmembrane region" description="Helical" evidence="1">
    <location>
        <begin position="177"/>
        <end position="199"/>
    </location>
</feature>
<gene>
    <name evidence="2" type="ORF">CHH64_00535</name>
</gene>
<evidence type="ECO:0008006" key="4">
    <source>
        <dbReference type="Google" id="ProtNLM"/>
    </source>
</evidence>
<proteinExistence type="predicted"/>
<organism evidence="2 3">
    <name type="scientific">Terribacillus saccharophilus</name>
    <dbReference type="NCBI Taxonomy" id="361277"/>
    <lineage>
        <taxon>Bacteria</taxon>
        <taxon>Bacillati</taxon>
        <taxon>Bacillota</taxon>
        <taxon>Bacilli</taxon>
        <taxon>Bacillales</taxon>
        <taxon>Bacillaceae</taxon>
        <taxon>Terribacillus</taxon>
    </lineage>
</organism>
<reference evidence="2 3" key="1">
    <citation type="submission" date="2017-07" db="EMBL/GenBank/DDBJ databases">
        <title>Isolation and whole genome analysis of endospore-forming bacteria from heroin.</title>
        <authorList>
            <person name="Kalinowski J."/>
            <person name="Ahrens B."/>
            <person name="Al-Dilaimi A."/>
            <person name="Winkler A."/>
            <person name="Wibberg D."/>
            <person name="Schleenbecker U."/>
            <person name="Ruckert C."/>
            <person name="Wolfel R."/>
            <person name="Grass G."/>
        </authorList>
    </citation>
    <scope>NUCLEOTIDE SEQUENCE [LARGE SCALE GENOMIC DNA]</scope>
    <source>
        <strain evidence="2 3">7528</strain>
    </source>
</reference>
<dbReference type="Proteomes" id="UP000216013">
    <property type="component" value="Unassembled WGS sequence"/>
</dbReference>
<feature type="transmembrane region" description="Helical" evidence="1">
    <location>
        <begin position="20"/>
        <end position="42"/>
    </location>
</feature>
<evidence type="ECO:0000313" key="2">
    <source>
        <dbReference type="EMBL" id="PAD23136.1"/>
    </source>
</evidence>
<keyword evidence="1" id="KW-0812">Transmembrane</keyword>
<feature type="transmembrane region" description="Helical" evidence="1">
    <location>
        <begin position="150"/>
        <end position="170"/>
    </location>
</feature>
<evidence type="ECO:0000256" key="1">
    <source>
        <dbReference type="SAM" id="Phobius"/>
    </source>
</evidence>
<accession>A0A268AG93</accession>
<protein>
    <recommendedName>
        <fullName evidence="4">ABC transporter permease</fullName>
    </recommendedName>
</protein>
<keyword evidence="1" id="KW-1133">Transmembrane helix</keyword>
<sequence>MTFNQMIQIEFKKVKRSKILPILIIAPLLIIVSGINSLISYITPEDQGAWQAMFVQSCLLFAYYLLPLTMVVVSILIIQRENANNGILKMLSLPIIPSRMALAKFIVFLHYLLLEILIFFLFFIIAGLYASNYVGLNDPVPYGYVLKWSVLLFVTAIPLVAFIWMLACLFKKAFLSIGLSMFMVIGSVFIANTNAWILFPFSYSGKFVSEELSRISNAEASLDINLYPFIAASLGLTLLFIFVSSIRYGKKAVN</sequence>
<feature type="transmembrane region" description="Helical" evidence="1">
    <location>
        <begin position="54"/>
        <end position="79"/>
    </location>
</feature>
<name>A0A268AG93_9BACI</name>
<dbReference type="EMBL" id="NPBV01000001">
    <property type="protein sequence ID" value="PAD23136.1"/>
    <property type="molecule type" value="Genomic_DNA"/>
</dbReference>
<evidence type="ECO:0000313" key="3">
    <source>
        <dbReference type="Proteomes" id="UP000216013"/>
    </source>
</evidence>
<feature type="transmembrane region" description="Helical" evidence="1">
    <location>
        <begin position="100"/>
        <end position="130"/>
    </location>
</feature>
<keyword evidence="1" id="KW-0472">Membrane</keyword>
<comment type="caution">
    <text evidence="2">The sequence shown here is derived from an EMBL/GenBank/DDBJ whole genome shotgun (WGS) entry which is preliminary data.</text>
</comment>
<dbReference type="AlphaFoldDB" id="A0A268AG93"/>
<dbReference type="Pfam" id="PF12730">
    <property type="entry name" value="ABC2_membrane_4"/>
    <property type="match status" value="1"/>
</dbReference>
<dbReference type="RefSeq" id="WP_095260229.1">
    <property type="nucleotide sequence ID" value="NZ_NPBV01000001.1"/>
</dbReference>
<feature type="transmembrane region" description="Helical" evidence="1">
    <location>
        <begin position="226"/>
        <end position="246"/>
    </location>
</feature>